<feature type="transmembrane region" description="Helical" evidence="1">
    <location>
        <begin position="50"/>
        <end position="75"/>
    </location>
</feature>
<evidence type="ECO:0008006" key="4">
    <source>
        <dbReference type="Google" id="ProtNLM"/>
    </source>
</evidence>
<reference evidence="2" key="1">
    <citation type="submission" date="2023-10" db="EMBL/GenBank/DDBJ databases">
        <title>Genome assembly of Pristionchus species.</title>
        <authorList>
            <person name="Yoshida K."/>
            <person name="Sommer R.J."/>
        </authorList>
    </citation>
    <scope>NUCLEOTIDE SEQUENCE</scope>
    <source>
        <strain evidence="2">RS5133</strain>
    </source>
</reference>
<keyword evidence="1" id="KW-0812">Transmembrane</keyword>
<evidence type="ECO:0000313" key="2">
    <source>
        <dbReference type="EMBL" id="GMT26334.1"/>
    </source>
</evidence>
<gene>
    <name evidence="2" type="ORF">PFISCL1PPCAC_17631</name>
</gene>
<protein>
    <recommendedName>
        <fullName evidence="4">G protein-coupled receptor</fullName>
    </recommendedName>
</protein>
<dbReference type="Proteomes" id="UP001432322">
    <property type="component" value="Unassembled WGS sequence"/>
</dbReference>
<proteinExistence type="predicted"/>
<feature type="transmembrane region" description="Helical" evidence="1">
    <location>
        <begin position="20"/>
        <end position="38"/>
    </location>
</feature>
<feature type="transmembrane region" description="Helical" evidence="1">
    <location>
        <begin position="201"/>
        <end position="219"/>
    </location>
</feature>
<sequence length="220" mass="25261">MVSSFEPTSAGKVTHTCLKLLGILCFLAALPPLAFLLSKSAKAQLQTYRWFLLAIVLSGVTMDVHISLLISPYPLLPHVSFWGDGWLVYIHPRAILYLLAVALALMYIWLTSLLLAFTYRLHKLIAMRRKTRIVKVAILFSTIGLFNIILTPRNFSNTILLQYPQQREVERIIRQSVPEVSFLFEMPAYIYFVESIGRVKWRYSYLLIVLIGHVLSLNMF</sequence>
<evidence type="ECO:0000313" key="3">
    <source>
        <dbReference type="Proteomes" id="UP001432322"/>
    </source>
</evidence>
<dbReference type="Pfam" id="PF10327">
    <property type="entry name" value="7TM_GPCR_Sri"/>
    <property type="match status" value="1"/>
</dbReference>
<feature type="transmembrane region" description="Helical" evidence="1">
    <location>
        <begin position="95"/>
        <end position="121"/>
    </location>
</feature>
<dbReference type="EMBL" id="BTSY01000005">
    <property type="protein sequence ID" value="GMT26334.1"/>
    <property type="molecule type" value="Genomic_DNA"/>
</dbReference>
<feature type="transmembrane region" description="Helical" evidence="1">
    <location>
        <begin position="133"/>
        <end position="150"/>
    </location>
</feature>
<name>A0AAV5W8Z7_9BILA</name>
<organism evidence="2 3">
    <name type="scientific">Pristionchus fissidentatus</name>
    <dbReference type="NCBI Taxonomy" id="1538716"/>
    <lineage>
        <taxon>Eukaryota</taxon>
        <taxon>Metazoa</taxon>
        <taxon>Ecdysozoa</taxon>
        <taxon>Nematoda</taxon>
        <taxon>Chromadorea</taxon>
        <taxon>Rhabditida</taxon>
        <taxon>Rhabditina</taxon>
        <taxon>Diplogasteromorpha</taxon>
        <taxon>Diplogasteroidea</taxon>
        <taxon>Neodiplogasteridae</taxon>
        <taxon>Pristionchus</taxon>
    </lineage>
</organism>
<keyword evidence="1" id="KW-1133">Transmembrane helix</keyword>
<accession>A0AAV5W8Z7</accession>
<dbReference type="AlphaFoldDB" id="A0AAV5W8Z7"/>
<comment type="caution">
    <text evidence="2">The sequence shown here is derived from an EMBL/GenBank/DDBJ whole genome shotgun (WGS) entry which is preliminary data.</text>
</comment>
<dbReference type="InterPro" id="IPR019429">
    <property type="entry name" value="7TM_GPCR_serpentine_rcpt_Sri"/>
</dbReference>
<keyword evidence="1" id="KW-0472">Membrane</keyword>
<evidence type="ECO:0000256" key="1">
    <source>
        <dbReference type="SAM" id="Phobius"/>
    </source>
</evidence>
<keyword evidence="3" id="KW-1185">Reference proteome</keyword>